<evidence type="ECO:0000313" key="4">
    <source>
        <dbReference type="Proteomes" id="UP000324629"/>
    </source>
</evidence>
<dbReference type="SMART" id="SM00240">
    <property type="entry name" value="FHA"/>
    <property type="match status" value="1"/>
</dbReference>
<dbReference type="InterPro" id="IPR000253">
    <property type="entry name" value="FHA_dom"/>
</dbReference>
<dbReference type="Pfam" id="PF00498">
    <property type="entry name" value="FHA"/>
    <property type="match status" value="1"/>
</dbReference>
<dbReference type="EMBL" id="QNGE01003490">
    <property type="protein sequence ID" value="KAA3673981.1"/>
    <property type="molecule type" value="Genomic_DNA"/>
</dbReference>
<dbReference type="Proteomes" id="UP000324629">
    <property type="component" value="Unassembled WGS sequence"/>
</dbReference>
<feature type="compositionally biased region" description="Polar residues" evidence="1">
    <location>
        <begin position="112"/>
        <end position="131"/>
    </location>
</feature>
<feature type="region of interest" description="Disordered" evidence="1">
    <location>
        <begin position="106"/>
        <end position="155"/>
    </location>
</feature>
<name>A0A5J4NEA1_9TREM</name>
<dbReference type="PROSITE" id="PS50006">
    <property type="entry name" value="FHA_DOMAIN"/>
    <property type="match status" value="1"/>
</dbReference>
<dbReference type="AlphaFoldDB" id="A0A5J4NEA1"/>
<dbReference type="InterPro" id="IPR050923">
    <property type="entry name" value="Cell_Proc_Reg/RNA_Proc"/>
</dbReference>
<evidence type="ECO:0000259" key="2">
    <source>
        <dbReference type="PROSITE" id="PS50006"/>
    </source>
</evidence>
<feature type="compositionally biased region" description="Basic and acidic residues" evidence="1">
    <location>
        <begin position="23"/>
        <end position="56"/>
    </location>
</feature>
<proteinExistence type="predicted"/>
<keyword evidence="4" id="KW-1185">Reference proteome</keyword>
<organism evidence="3 4">
    <name type="scientific">Paragonimus westermani</name>
    <dbReference type="NCBI Taxonomy" id="34504"/>
    <lineage>
        <taxon>Eukaryota</taxon>
        <taxon>Metazoa</taxon>
        <taxon>Spiralia</taxon>
        <taxon>Lophotrochozoa</taxon>
        <taxon>Platyhelminthes</taxon>
        <taxon>Trematoda</taxon>
        <taxon>Digenea</taxon>
        <taxon>Plagiorchiida</taxon>
        <taxon>Troglotremata</taxon>
        <taxon>Troglotrematidae</taxon>
        <taxon>Paragonimus</taxon>
    </lineage>
</organism>
<evidence type="ECO:0000256" key="1">
    <source>
        <dbReference type="SAM" id="MobiDB-lite"/>
    </source>
</evidence>
<dbReference type="SUPFAM" id="SSF49879">
    <property type="entry name" value="SMAD/FHA domain"/>
    <property type="match status" value="1"/>
</dbReference>
<dbReference type="InterPro" id="IPR008984">
    <property type="entry name" value="SMAD_FHA_dom_sf"/>
</dbReference>
<protein>
    <submittedName>
        <fullName evidence="3">Smad nuclear-interacting protein 1</fullName>
    </submittedName>
</protein>
<sequence length="304" mass="35522">MPRHGGRYSREKSPRKVLLSEAHFSRRHADSHADVFIKPEPVEHEHHNRKTRDYCGRRHKSKHDPSPPSDAPTRASHRLLEPIVIKQENSHKKRRLHSPVVLHDEHRHRGSNQHSPDFQNQSDGRRTQASFARSGLLDQKNIGPTQKQRANFGLSGKLAEDSNTYKGVVIKYNEPEDARKPTEHWRLYTFKGNKTLPILHIHRQSGFLIGRDRKIADIPMDHPSISKQHAVLQYRFVRGMVRLYLIDLESANGTYLNNTRIEPRRYYELLEKDLIKFGYSSREYVLMTAQLDEDDEQQESEDPE</sequence>
<feature type="region of interest" description="Disordered" evidence="1">
    <location>
        <begin position="22"/>
        <end position="76"/>
    </location>
</feature>
<feature type="domain" description="FHA" evidence="2">
    <location>
        <begin position="207"/>
        <end position="261"/>
    </location>
</feature>
<evidence type="ECO:0000313" key="3">
    <source>
        <dbReference type="EMBL" id="KAA3673981.1"/>
    </source>
</evidence>
<reference evidence="3 4" key="1">
    <citation type="journal article" date="2019" name="Gigascience">
        <title>Whole-genome sequence of the oriental lung fluke Paragonimus westermani.</title>
        <authorList>
            <person name="Oey H."/>
            <person name="Zakrzewski M."/>
            <person name="Narain K."/>
            <person name="Devi K.R."/>
            <person name="Agatsuma T."/>
            <person name="Nawaratna S."/>
            <person name="Gobert G.N."/>
            <person name="Jones M.K."/>
            <person name="Ragan M.A."/>
            <person name="McManus D.P."/>
            <person name="Krause L."/>
        </authorList>
    </citation>
    <scope>NUCLEOTIDE SEQUENCE [LARGE SCALE GENOMIC DNA]</scope>
    <source>
        <strain evidence="3 4">IND2009</strain>
    </source>
</reference>
<gene>
    <name evidence="3" type="ORF">DEA37_0014954</name>
</gene>
<dbReference type="PANTHER" id="PTHR23308">
    <property type="entry name" value="NUCLEAR INHIBITOR OF PROTEIN PHOSPHATASE-1"/>
    <property type="match status" value="1"/>
</dbReference>
<comment type="caution">
    <text evidence="3">The sequence shown here is derived from an EMBL/GenBank/DDBJ whole genome shotgun (WGS) entry which is preliminary data.</text>
</comment>
<accession>A0A5J4NEA1</accession>
<dbReference type="Gene3D" id="2.60.200.20">
    <property type="match status" value="1"/>
</dbReference>